<dbReference type="Proteomes" id="UP000680634">
    <property type="component" value="Unassembled WGS sequence"/>
</dbReference>
<sequence>MSEEKEYYIVSVKWTERGDPYITLWGPDDGGYRARLESSGRYSHENVMSALWYYNNGYHTLAVPCPILEEIAVNVKPGWIDGDGGNWIPNNRASWEVILSNAICVPSREARPRYRGAPRSHVRYA</sequence>
<accession>A0ABS5JCR9</accession>
<organism evidence="1 2">
    <name type="scientific">Nissabacter archeti</name>
    <dbReference type="NCBI Taxonomy" id="1917880"/>
    <lineage>
        <taxon>Bacteria</taxon>
        <taxon>Pseudomonadati</taxon>
        <taxon>Pseudomonadota</taxon>
        <taxon>Gammaproteobacteria</taxon>
        <taxon>Enterobacterales</taxon>
        <taxon>Yersiniaceae</taxon>
        <taxon>Nissabacter</taxon>
    </lineage>
</organism>
<comment type="caution">
    <text evidence="1">The sequence shown here is derived from an EMBL/GenBank/DDBJ whole genome shotgun (WGS) entry which is preliminary data.</text>
</comment>
<evidence type="ECO:0000313" key="2">
    <source>
        <dbReference type="Proteomes" id="UP000680634"/>
    </source>
</evidence>
<protein>
    <submittedName>
        <fullName evidence="1">Uncharacterized protein</fullName>
    </submittedName>
</protein>
<reference evidence="2" key="2">
    <citation type="submission" date="2023-07" db="EMBL/GenBank/DDBJ databases">
        <title>Genome-inferred correspondence between phylogeny and metabolic traits in the wild Drosophila gut microbiome.</title>
        <authorList>
            <person name="Bueno E."/>
            <person name="Blow F."/>
            <person name="Douglas A.E."/>
        </authorList>
    </citation>
    <scope>NUCLEOTIDE SEQUENCE [LARGE SCALE GENOMIC DNA]</scope>
    <source>
        <strain evidence="2">JGM97</strain>
    </source>
</reference>
<gene>
    <name evidence="1" type="ORF">JK232_02470</name>
</gene>
<reference evidence="1 2" key="1">
    <citation type="submission" date="2020-12" db="EMBL/GenBank/DDBJ databases">
        <authorList>
            <person name="Mcmullen J.G."/>
        </authorList>
    </citation>
    <scope>NUCLEOTIDE SEQUENCE [LARGE SCALE GENOMIC DNA]</scope>
    <source>
        <strain evidence="1 2">JGM97</strain>
    </source>
</reference>
<dbReference type="EMBL" id="JAERKB010000001">
    <property type="protein sequence ID" value="MBS0967749.1"/>
    <property type="molecule type" value="Genomic_DNA"/>
</dbReference>
<keyword evidence="2" id="KW-1185">Reference proteome</keyword>
<proteinExistence type="predicted"/>
<name>A0ABS5JCR9_9GAMM</name>
<evidence type="ECO:0000313" key="1">
    <source>
        <dbReference type="EMBL" id="MBS0967749.1"/>
    </source>
</evidence>
<dbReference type="RefSeq" id="WP_212588763.1">
    <property type="nucleotide sequence ID" value="NZ_JAERKB010000001.1"/>
</dbReference>